<dbReference type="SUPFAM" id="SSF56601">
    <property type="entry name" value="beta-lactamase/transpeptidase-like"/>
    <property type="match status" value="1"/>
</dbReference>
<evidence type="ECO:0000313" key="3">
    <source>
        <dbReference type="EMBL" id="MFI6497967.1"/>
    </source>
</evidence>
<name>A0ABW7YPX4_9ACTN</name>
<evidence type="ECO:0000313" key="4">
    <source>
        <dbReference type="Proteomes" id="UP001612741"/>
    </source>
</evidence>
<evidence type="ECO:0000259" key="2">
    <source>
        <dbReference type="Pfam" id="PF00144"/>
    </source>
</evidence>
<dbReference type="InterPro" id="IPR012338">
    <property type="entry name" value="Beta-lactam/transpept-like"/>
</dbReference>
<feature type="domain" description="Beta-lactamase-related" evidence="2">
    <location>
        <begin position="60"/>
        <end position="397"/>
    </location>
</feature>
<dbReference type="EC" id="3.-.-.-" evidence="3"/>
<reference evidence="3 4" key="1">
    <citation type="submission" date="2024-10" db="EMBL/GenBank/DDBJ databases">
        <title>The Natural Products Discovery Center: Release of the First 8490 Sequenced Strains for Exploring Actinobacteria Biosynthetic Diversity.</title>
        <authorList>
            <person name="Kalkreuter E."/>
            <person name="Kautsar S.A."/>
            <person name="Yang D."/>
            <person name="Bader C.D."/>
            <person name="Teijaro C.N."/>
            <person name="Fluegel L."/>
            <person name="Davis C.M."/>
            <person name="Simpson J.R."/>
            <person name="Lauterbach L."/>
            <person name="Steele A.D."/>
            <person name="Gui C."/>
            <person name="Meng S."/>
            <person name="Li G."/>
            <person name="Viehrig K."/>
            <person name="Ye F."/>
            <person name="Su P."/>
            <person name="Kiefer A.F."/>
            <person name="Nichols A."/>
            <person name="Cepeda A.J."/>
            <person name="Yan W."/>
            <person name="Fan B."/>
            <person name="Jiang Y."/>
            <person name="Adhikari A."/>
            <person name="Zheng C.-J."/>
            <person name="Schuster L."/>
            <person name="Cowan T.M."/>
            <person name="Smanski M.J."/>
            <person name="Chevrette M.G."/>
            <person name="De Carvalho L.P.S."/>
            <person name="Shen B."/>
        </authorList>
    </citation>
    <scope>NUCLEOTIDE SEQUENCE [LARGE SCALE GENOMIC DNA]</scope>
    <source>
        <strain evidence="3 4">NPDC050545</strain>
    </source>
</reference>
<dbReference type="PANTHER" id="PTHR43283">
    <property type="entry name" value="BETA-LACTAMASE-RELATED"/>
    <property type="match status" value="1"/>
</dbReference>
<protein>
    <submittedName>
        <fullName evidence="3">Serine hydrolase domain-containing protein</fullName>
        <ecNumber evidence="3">3.-.-.-</ecNumber>
    </submittedName>
</protein>
<comment type="caution">
    <text evidence="3">The sequence shown here is derived from an EMBL/GenBank/DDBJ whole genome shotgun (WGS) entry which is preliminary data.</text>
</comment>
<dbReference type="Proteomes" id="UP001612741">
    <property type="component" value="Unassembled WGS sequence"/>
</dbReference>
<evidence type="ECO:0000256" key="1">
    <source>
        <dbReference type="SAM" id="MobiDB-lite"/>
    </source>
</evidence>
<organism evidence="3 4">
    <name type="scientific">Nonomuraea typhae</name>
    <dbReference type="NCBI Taxonomy" id="2603600"/>
    <lineage>
        <taxon>Bacteria</taxon>
        <taxon>Bacillati</taxon>
        <taxon>Actinomycetota</taxon>
        <taxon>Actinomycetes</taxon>
        <taxon>Streptosporangiales</taxon>
        <taxon>Streptosporangiaceae</taxon>
        <taxon>Nonomuraea</taxon>
    </lineage>
</organism>
<dbReference type="InterPro" id="IPR050789">
    <property type="entry name" value="Diverse_Enzym_Activities"/>
</dbReference>
<dbReference type="InterPro" id="IPR006311">
    <property type="entry name" value="TAT_signal"/>
</dbReference>
<gene>
    <name evidence="3" type="ORF">ACIBG2_11305</name>
</gene>
<dbReference type="InterPro" id="IPR001466">
    <property type="entry name" value="Beta-lactam-related"/>
</dbReference>
<dbReference type="RefSeq" id="WP_397081228.1">
    <property type="nucleotide sequence ID" value="NZ_JBITGY010000003.1"/>
</dbReference>
<dbReference type="Pfam" id="PF00144">
    <property type="entry name" value="Beta-lactamase"/>
    <property type="match status" value="1"/>
</dbReference>
<feature type="region of interest" description="Disordered" evidence="1">
    <location>
        <begin position="273"/>
        <end position="292"/>
    </location>
</feature>
<proteinExistence type="predicted"/>
<keyword evidence="3" id="KW-0378">Hydrolase</keyword>
<dbReference type="PROSITE" id="PS51318">
    <property type="entry name" value="TAT"/>
    <property type="match status" value="1"/>
</dbReference>
<dbReference type="EMBL" id="JBITGY010000003">
    <property type="protein sequence ID" value="MFI6497967.1"/>
    <property type="molecule type" value="Genomic_DNA"/>
</dbReference>
<dbReference type="GO" id="GO:0016787">
    <property type="term" value="F:hydrolase activity"/>
    <property type="evidence" value="ECO:0007669"/>
    <property type="project" value="UniProtKB-KW"/>
</dbReference>
<dbReference type="Gene3D" id="3.40.710.10">
    <property type="entry name" value="DD-peptidase/beta-lactamase superfamily"/>
    <property type="match status" value="1"/>
</dbReference>
<keyword evidence="4" id="KW-1185">Reference proteome</keyword>
<dbReference type="PANTHER" id="PTHR43283:SF3">
    <property type="entry name" value="BETA-LACTAMASE FAMILY PROTEIN (AFU_ORTHOLOGUE AFUA_5G07500)"/>
    <property type="match status" value="1"/>
</dbReference>
<sequence>MDSDSMGAVGRRRLLGWGGLAAVGVAAGAPPAGGLRGTTALASTGPDVIPPDVRPGGAYDRYVAKLAAEGKFVGVVMLAHRGRTVLSRNYGMADKEKGVRNHEGIAFSLSSAGKPFGAVAILQLAQQGKLKLYDTVGTHLKGFAKEIAEQVTIHHLLSGTSGLDTPDVDVQRVFQSREEVREYNEQWARRAKLVAAPGTPTDHAGAEIAIPAQIVEAVSGTSYWDYVEENVFRRCGMRGTAFYTRPQWLTDQHIAHPYMQLADGSVVDAVRNLDKGSPSPHTPGKNPGRNFIDAPGDGGFATAPDLVRFAQALRDGTVLDRRYADLLIGPRTPLPPQGGGLRAAAADAGFGAYLMPVHIVNGQWLWGRAGGDPGVGASWNIYPDTGWVGVILSNHDGVPLWEMIEQEIQAVTGRR</sequence>
<accession>A0ABW7YPX4</accession>